<proteinExistence type="predicted"/>
<dbReference type="Proteomes" id="UP000887013">
    <property type="component" value="Unassembled WGS sequence"/>
</dbReference>
<evidence type="ECO:0000313" key="2">
    <source>
        <dbReference type="Proteomes" id="UP000887013"/>
    </source>
</evidence>
<dbReference type="EMBL" id="BMAW01064184">
    <property type="protein sequence ID" value="GFT43830.1"/>
    <property type="molecule type" value="Genomic_DNA"/>
</dbReference>
<comment type="caution">
    <text evidence="1">The sequence shown here is derived from an EMBL/GenBank/DDBJ whole genome shotgun (WGS) entry which is preliminary data.</text>
</comment>
<evidence type="ECO:0000313" key="1">
    <source>
        <dbReference type="EMBL" id="GFT43830.1"/>
    </source>
</evidence>
<reference evidence="1" key="1">
    <citation type="submission" date="2020-08" db="EMBL/GenBank/DDBJ databases">
        <title>Multicomponent nature underlies the extraordinary mechanical properties of spider dragline silk.</title>
        <authorList>
            <person name="Kono N."/>
            <person name="Nakamura H."/>
            <person name="Mori M."/>
            <person name="Yoshida Y."/>
            <person name="Ohtoshi R."/>
            <person name="Malay A.D."/>
            <person name="Moran D.A.P."/>
            <person name="Tomita M."/>
            <person name="Numata K."/>
            <person name="Arakawa K."/>
        </authorList>
    </citation>
    <scope>NUCLEOTIDE SEQUENCE</scope>
</reference>
<name>A0A8X6TRR4_NEPPI</name>
<gene>
    <name evidence="1" type="ORF">NPIL_184351</name>
</gene>
<keyword evidence="2" id="KW-1185">Reference proteome</keyword>
<accession>A0A8X6TRR4</accession>
<protein>
    <submittedName>
        <fullName evidence="1">Uncharacterized protein</fullName>
    </submittedName>
</protein>
<organism evidence="1 2">
    <name type="scientific">Nephila pilipes</name>
    <name type="common">Giant wood spider</name>
    <name type="synonym">Nephila maculata</name>
    <dbReference type="NCBI Taxonomy" id="299642"/>
    <lineage>
        <taxon>Eukaryota</taxon>
        <taxon>Metazoa</taxon>
        <taxon>Ecdysozoa</taxon>
        <taxon>Arthropoda</taxon>
        <taxon>Chelicerata</taxon>
        <taxon>Arachnida</taxon>
        <taxon>Araneae</taxon>
        <taxon>Araneomorphae</taxon>
        <taxon>Entelegynae</taxon>
        <taxon>Araneoidea</taxon>
        <taxon>Nephilidae</taxon>
        <taxon>Nephila</taxon>
    </lineage>
</organism>
<dbReference type="AlphaFoldDB" id="A0A8X6TRR4"/>
<sequence>MVKRWKIWQLQDQLLPIIQPTWVWSFNEKTRVTQKKRSFQLLFAFIQITISVSTLRPKTKFKRSSDTSGISKFKRENSLEGEGGDQLPNSSRQFTNTKFSGRCRGHEKKKNLPQLQFFFEKKQLQNLTFYSGMKNWKETENNKKKLAEIKFQSMEIRKMRRRKFHNVSGSVLQFIWAEGKTSLYFESVSCTIENT</sequence>